<feature type="compositionally biased region" description="Acidic residues" evidence="1">
    <location>
        <begin position="46"/>
        <end position="56"/>
    </location>
</feature>
<feature type="compositionally biased region" description="Acidic residues" evidence="1">
    <location>
        <begin position="228"/>
        <end position="239"/>
    </location>
</feature>
<feature type="region of interest" description="Disordered" evidence="1">
    <location>
        <begin position="37"/>
        <end position="67"/>
    </location>
</feature>
<evidence type="ECO:0000256" key="1">
    <source>
        <dbReference type="SAM" id="MobiDB-lite"/>
    </source>
</evidence>
<feature type="domain" description="DUF3071" evidence="2">
    <location>
        <begin position="1"/>
        <end position="188"/>
    </location>
</feature>
<sequence length="278" mass="31005">MRELTLVAAESTATSLVLRSGDEDFFIEVTDDLRAIIDGKSPAPEVQEEPQPEPEPVEDKPVPREIDPRLSAPLKMRPREIQERIRSGATIAQVAAENDVTEARIEPFAHPVLIERARIADMAKRSHPVREDGPAKLTLWEVLATAFAARGNDLTTSTWDAYKDPSGQWVVRVTWQAGHSDNTAEWSYHAHGVSNATAVARNAIAADLTDPDFGQPAIRSISPVHEDPEPELVEETEEELLQHPDSQPQPQKRRRKAVTPHWEDVLLGVRTNTKRPRS</sequence>
<dbReference type="InterPro" id="IPR021421">
    <property type="entry name" value="DUF3071"/>
</dbReference>
<keyword evidence="4" id="KW-1185">Reference proteome</keyword>
<dbReference type="InterPro" id="IPR047682">
    <property type="entry name" value="SepH-like"/>
</dbReference>
<feature type="region of interest" description="Disordered" evidence="1">
    <location>
        <begin position="210"/>
        <end position="278"/>
    </location>
</feature>
<organism evidence="3 4">
    <name type="scientific">Corynebacterium kalinowskii</name>
    <dbReference type="NCBI Taxonomy" id="2675216"/>
    <lineage>
        <taxon>Bacteria</taxon>
        <taxon>Bacillati</taxon>
        <taxon>Actinomycetota</taxon>
        <taxon>Actinomycetes</taxon>
        <taxon>Mycobacteriales</taxon>
        <taxon>Corynebacteriaceae</taxon>
        <taxon>Corynebacterium</taxon>
    </lineage>
</organism>
<protein>
    <recommendedName>
        <fullName evidence="2">DUF3071 domain-containing protein</fullName>
    </recommendedName>
</protein>
<accession>A0A6B8VBR0</accession>
<gene>
    <name evidence="3" type="ORF">CKALI_08715</name>
</gene>
<dbReference type="Proteomes" id="UP000427071">
    <property type="component" value="Chromosome"/>
</dbReference>
<dbReference type="NCBIfam" id="NF040712">
    <property type="entry name" value="SepH"/>
    <property type="match status" value="1"/>
</dbReference>
<evidence type="ECO:0000313" key="4">
    <source>
        <dbReference type="Proteomes" id="UP000427071"/>
    </source>
</evidence>
<dbReference type="EMBL" id="CP046452">
    <property type="protein sequence ID" value="QGU02602.1"/>
    <property type="molecule type" value="Genomic_DNA"/>
</dbReference>
<dbReference type="KEGG" id="ckw:CKALI_08715"/>
<evidence type="ECO:0000313" key="3">
    <source>
        <dbReference type="EMBL" id="QGU02602.1"/>
    </source>
</evidence>
<reference evidence="4" key="1">
    <citation type="submission" date="2019-11" db="EMBL/GenBank/DDBJ databases">
        <title>Complete genome sequence of Corynebacterium kalinowskii 1959, a novel Corynebacterium species isolated from soil of a small paddock in Vilsendorf, Germany.</title>
        <authorList>
            <person name="Schaffert L."/>
            <person name="Ruwe M."/>
            <person name="Milse J."/>
            <person name="Hanuschka K."/>
            <person name="Ortseifen V."/>
            <person name="Droste J."/>
            <person name="Brandt D."/>
            <person name="Schlueter L."/>
            <person name="Kutter Y."/>
            <person name="Vinke S."/>
            <person name="Viehoefer P."/>
            <person name="Jacob L."/>
            <person name="Luebke N.-C."/>
            <person name="Schulte-Berndt E."/>
            <person name="Hain C."/>
            <person name="Linder M."/>
            <person name="Schmidt P."/>
            <person name="Wollenschlaeger L."/>
            <person name="Luttermann T."/>
            <person name="Thieme E."/>
            <person name="Hassa J."/>
            <person name="Haak M."/>
            <person name="Wittchen M."/>
            <person name="Mentz A."/>
            <person name="Persicke M."/>
            <person name="Busche T."/>
            <person name="Ruckert C."/>
        </authorList>
    </citation>
    <scope>NUCLEOTIDE SEQUENCE [LARGE SCALE GENOMIC DNA]</scope>
    <source>
        <strain evidence="4">1959</strain>
    </source>
</reference>
<evidence type="ECO:0000259" key="2">
    <source>
        <dbReference type="Pfam" id="PF11268"/>
    </source>
</evidence>
<dbReference type="RefSeq" id="WP_156192966.1">
    <property type="nucleotide sequence ID" value="NZ_CP046452.1"/>
</dbReference>
<name>A0A6B8VBR0_9CORY</name>
<proteinExistence type="predicted"/>
<dbReference type="AlphaFoldDB" id="A0A6B8VBR0"/>
<feature type="compositionally biased region" description="Basic and acidic residues" evidence="1">
    <location>
        <begin position="57"/>
        <end position="67"/>
    </location>
</feature>
<dbReference type="Pfam" id="PF11268">
    <property type="entry name" value="DUF3071"/>
    <property type="match status" value="1"/>
</dbReference>